<comment type="caution">
    <text evidence="1">The sequence shown here is derived from an EMBL/GenBank/DDBJ whole genome shotgun (WGS) entry which is preliminary data.</text>
</comment>
<sequence length="304" mass="35593">MEKFEGDFLKDKYWGNKEFLEAADISARRTKKREGENVPNIPPERIENYLDRFKEITDREDPEKREHGIAAIERLVEKKYIIKPKNISDDYIKNVLLGNEAELLGYEREDVKDEQIRKIVLDSLENKIHSPLNTYRVPAELRESLENMIIIDQKSRMKQWLEYLTGEEARHAPAALRYWAFAEMLKQGDYDPVRGEYNKRTDATVAIFPELDQQALALVFDEVERRRTGKSSTLSTGDNAQQDELRRLLQNENFGKLYAFMQEYVRSLKLPTERLIITNGEWKLFPKDSSPSDLTAPLQGYQTK</sequence>
<evidence type="ECO:0000313" key="2">
    <source>
        <dbReference type="Proteomes" id="UP000183206"/>
    </source>
</evidence>
<accession>A0A1J4V975</accession>
<dbReference type="EMBL" id="MNVO01000032">
    <property type="protein sequence ID" value="OIO32592.1"/>
    <property type="molecule type" value="Genomic_DNA"/>
</dbReference>
<gene>
    <name evidence="1" type="ORF">AUJ44_02035</name>
</gene>
<dbReference type="AlphaFoldDB" id="A0A1J4V975"/>
<dbReference type="Proteomes" id="UP000183206">
    <property type="component" value="Unassembled WGS sequence"/>
</dbReference>
<protein>
    <submittedName>
        <fullName evidence="1">Uncharacterized protein</fullName>
    </submittedName>
</protein>
<dbReference type="STRING" id="1805282.AUJ44_02035"/>
<reference evidence="1 2" key="1">
    <citation type="journal article" date="2016" name="Environ. Microbiol.">
        <title>Genomic resolution of a cold subsurface aquifer community provides metabolic insights for novel microbes adapted to high CO concentrations.</title>
        <authorList>
            <person name="Probst A.J."/>
            <person name="Castelle C.J."/>
            <person name="Singh A."/>
            <person name="Brown C.T."/>
            <person name="Anantharaman K."/>
            <person name="Sharon I."/>
            <person name="Hug L.A."/>
            <person name="Burstein D."/>
            <person name="Emerson J.B."/>
            <person name="Thomas B.C."/>
            <person name="Banfield J.F."/>
        </authorList>
    </citation>
    <scope>NUCLEOTIDE SEQUENCE [LARGE SCALE GENOMIC DNA]</scope>
    <source>
        <strain evidence="1">CG1_02_47_685</strain>
    </source>
</reference>
<organism evidence="1 2">
    <name type="scientific">Candidatus Nomurabacteria bacterium CG1_02_47_685</name>
    <dbReference type="NCBI Taxonomy" id="1805282"/>
    <lineage>
        <taxon>Bacteria</taxon>
        <taxon>Candidatus Nomuraibacteriota</taxon>
    </lineage>
</organism>
<proteinExistence type="predicted"/>
<evidence type="ECO:0000313" key="1">
    <source>
        <dbReference type="EMBL" id="OIO32592.1"/>
    </source>
</evidence>
<name>A0A1J4V975_9BACT</name>